<name>A0A7J8KBA2_ROUAE</name>
<reference evidence="1 2" key="1">
    <citation type="journal article" date="2020" name="Nature">
        <title>Six reference-quality genomes reveal evolution of bat adaptations.</title>
        <authorList>
            <person name="Jebb D."/>
            <person name="Huang Z."/>
            <person name="Pippel M."/>
            <person name="Hughes G.M."/>
            <person name="Lavrichenko K."/>
            <person name="Devanna P."/>
            <person name="Winkler S."/>
            <person name="Jermiin L.S."/>
            <person name="Skirmuntt E.C."/>
            <person name="Katzourakis A."/>
            <person name="Burkitt-Gray L."/>
            <person name="Ray D.A."/>
            <person name="Sullivan K.A.M."/>
            <person name="Roscito J.G."/>
            <person name="Kirilenko B.M."/>
            <person name="Davalos L.M."/>
            <person name="Corthals A.P."/>
            <person name="Power M.L."/>
            <person name="Jones G."/>
            <person name="Ransome R.D."/>
            <person name="Dechmann D.K.N."/>
            <person name="Locatelli A.G."/>
            <person name="Puechmaille S.J."/>
            <person name="Fedrigo O."/>
            <person name="Jarvis E.D."/>
            <person name="Hiller M."/>
            <person name="Vernes S.C."/>
            <person name="Myers E.W."/>
            <person name="Teeling E.C."/>
        </authorList>
    </citation>
    <scope>NUCLEOTIDE SEQUENCE [LARGE SCALE GENOMIC DNA]</scope>
    <source>
        <strain evidence="1">MRouAeg1</strain>
        <tissue evidence="1">Muscle</tissue>
    </source>
</reference>
<keyword evidence="2" id="KW-1185">Reference proteome</keyword>
<evidence type="ECO:0000313" key="2">
    <source>
        <dbReference type="Proteomes" id="UP000593571"/>
    </source>
</evidence>
<accession>A0A7J8KBA2</accession>
<evidence type="ECO:0000313" key="1">
    <source>
        <dbReference type="EMBL" id="KAF6506104.1"/>
    </source>
</evidence>
<sequence length="126" mass="14364">MMLYKQRSACSFDGGNLQKISKSTFNYLHSVYTRWAHLENFGPAEDLGSISVLPYFKIVANEVQREVTNLPKGEMVAQPCLNQGLMMPTRGSLRGKQLLALLCREHWEKKHGSEGRNKNCWVMLGF</sequence>
<dbReference type="EMBL" id="JACASE010000001">
    <property type="protein sequence ID" value="KAF6506104.1"/>
    <property type="molecule type" value="Genomic_DNA"/>
</dbReference>
<organism evidence="1 2">
    <name type="scientific">Rousettus aegyptiacus</name>
    <name type="common">Egyptian fruit bat</name>
    <name type="synonym">Pteropus aegyptiacus</name>
    <dbReference type="NCBI Taxonomy" id="9407"/>
    <lineage>
        <taxon>Eukaryota</taxon>
        <taxon>Metazoa</taxon>
        <taxon>Chordata</taxon>
        <taxon>Craniata</taxon>
        <taxon>Vertebrata</taxon>
        <taxon>Euteleostomi</taxon>
        <taxon>Mammalia</taxon>
        <taxon>Eutheria</taxon>
        <taxon>Laurasiatheria</taxon>
        <taxon>Chiroptera</taxon>
        <taxon>Yinpterochiroptera</taxon>
        <taxon>Pteropodoidea</taxon>
        <taxon>Pteropodidae</taxon>
        <taxon>Rousettinae</taxon>
        <taxon>Rousettus</taxon>
    </lineage>
</organism>
<proteinExistence type="predicted"/>
<dbReference type="AlphaFoldDB" id="A0A7J8KBA2"/>
<gene>
    <name evidence="1" type="ORF">HJG63_007937</name>
</gene>
<comment type="caution">
    <text evidence="1">The sequence shown here is derived from an EMBL/GenBank/DDBJ whole genome shotgun (WGS) entry which is preliminary data.</text>
</comment>
<dbReference type="Proteomes" id="UP000593571">
    <property type="component" value="Unassembled WGS sequence"/>
</dbReference>
<protein>
    <submittedName>
        <fullName evidence="1">Uncharacterized protein</fullName>
    </submittedName>
</protein>